<dbReference type="PANTHER" id="PTHR10534">
    <property type="entry name" value="PYRIDOXAL KINASE"/>
    <property type="match status" value="1"/>
</dbReference>
<evidence type="ECO:0000256" key="3">
    <source>
        <dbReference type="ARBA" id="ARBA00022741"/>
    </source>
</evidence>
<keyword evidence="4 7" id="KW-0418">Kinase</keyword>
<proteinExistence type="predicted"/>
<dbReference type="RefSeq" id="WP_186908066.1">
    <property type="nucleotide sequence ID" value="NZ_JACOPP010000014.1"/>
</dbReference>
<dbReference type="Gene3D" id="3.40.1190.20">
    <property type="match status" value="1"/>
</dbReference>
<dbReference type="InterPro" id="IPR013749">
    <property type="entry name" value="PM/HMP-P_kinase-1"/>
</dbReference>
<evidence type="ECO:0000256" key="1">
    <source>
        <dbReference type="ARBA" id="ARBA00012104"/>
    </source>
</evidence>
<dbReference type="AlphaFoldDB" id="A0A8J6JH60"/>
<dbReference type="SUPFAM" id="SSF53613">
    <property type="entry name" value="Ribokinase-like"/>
    <property type="match status" value="1"/>
</dbReference>
<dbReference type="EMBL" id="JACOPP010000014">
    <property type="protein sequence ID" value="MBC5734175.1"/>
    <property type="molecule type" value="Genomic_DNA"/>
</dbReference>
<keyword evidence="5" id="KW-0067">ATP-binding</keyword>
<evidence type="ECO:0000256" key="4">
    <source>
        <dbReference type="ARBA" id="ARBA00022777"/>
    </source>
</evidence>
<accession>A0A8J6JH60</accession>
<comment type="caution">
    <text evidence="7">The sequence shown here is derived from an EMBL/GenBank/DDBJ whole genome shotgun (WGS) entry which is preliminary data.</text>
</comment>
<keyword evidence="2 7" id="KW-0808">Transferase</keyword>
<name>A0A8J6JH60_9FIRM</name>
<dbReference type="PANTHER" id="PTHR10534:SF2">
    <property type="entry name" value="PYRIDOXAL KINASE"/>
    <property type="match status" value="1"/>
</dbReference>
<dbReference type="GO" id="GO:0009443">
    <property type="term" value="P:pyridoxal 5'-phosphate salvage"/>
    <property type="evidence" value="ECO:0007669"/>
    <property type="project" value="InterPro"/>
</dbReference>
<keyword evidence="3" id="KW-0547">Nucleotide-binding</keyword>
<dbReference type="EC" id="2.7.1.35" evidence="1"/>
<reference evidence="7" key="1">
    <citation type="submission" date="2020-08" db="EMBL/GenBank/DDBJ databases">
        <title>Genome public.</title>
        <authorList>
            <person name="Liu C."/>
            <person name="Sun Q."/>
        </authorList>
    </citation>
    <scope>NUCLEOTIDE SEQUENCE</scope>
    <source>
        <strain evidence="7">NSJ-51</strain>
    </source>
</reference>
<dbReference type="NCBIfam" id="NF005491">
    <property type="entry name" value="PRK07105.1"/>
    <property type="match status" value="1"/>
</dbReference>
<evidence type="ECO:0000259" key="6">
    <source>
        <dbReference type="Pfam" id="PF08543"/>
    </source>
</evidence>
<evidence type="ECO:0000256" key="2">
    <source>
        <dbReference type="ARBA" id="ARBA00022679"/>
    </source>
</evidence>
<dbReference type="CDD" id="cd01173">
    <property type="entry name" value="pyridoxal_pyridoxamine_kinase"/>
    <property type="match status" value="1"/>
</dbReference>
<sequence>MKRAPRVAAVQDISGFGRCSMTVALPVLSAMGAQCCPLPTAYLSAHTAFPELGKAAFLDLTRELEQTQEHWAALGVALDAVYSGFIGSAGQIAAIRRFYERFRGADTVVLCDPVMGDGGRPYRTYTPDMCRAMGELAALADVITPNLTEAALLLGEEYADAPGSETAARAWLERLSRDGRRSVVLTGLSFTGGEIGAGYFDAADGRTGFAMARQEPAHFPGTGDLFASVVLGSLLRGEALCSGVRKAVEFVQRCARHTLALGTPVLEGVQFEPLLRELMEA</sequence>
<dbReference type="Pfam" id="PF08543">
    <property type="entry name" value="Phos_pyr_kin"/>
    <property type="match status" value="1"/>
</dbReference>
<dbReference type="GO" id="GO:0008478">
    <property type="term" value="F:pyridoxal kinase activity"/>
    <property type="evidence" value="ECO:0007669"/>
    <property type="project" value="UniProtKB-EC"/>
</dbReference>
<feature type="domain" description="Pyridoxamine kinase/Phosphomethylpyrimidine kinase" evidence="6">
    <location>
        <begin position="43"/>
        <end position="263"/>
    </location>
</feature>
<gene>
    <name evidence="7" type="ORF">H8S57_10625</name>
</gene>
<evidence type="ECO:0000313" key="7">
    <source>
        <dbReference type="EMBL" id="MBC5734175.1"/>
    </source>
</evidence>
<dbReference type="GO" id="GO:0005829">
    <property type="term" value="C:cytosol"/>
    <property type="evidence" value="ECO:0007669"/>
    <property type="project" value="TreeGrafter"/>
</dbReference>
<dbReference type="InterPro" id="IPR004625">
    <property type="entry name" value="PyrdxlKinase"/>
</dbReference>
<evidence type="ECO:0000256" key="5">
    <source>
        <dbReference type="ARBA" id="ARBA00022840"/>
    </source>
</evidence>
<dbReference type="Proteomes" id="UP000661435">
    <property type="component" value="Unassembled WGS sequence"/>
</dbReference>
<dbReference type="GO" id="GO:0005524">
    <property type="term" value="F:ATP binding"/>
    <property type="evidence" value="ECO:0007669"/>
    <property type="project" value="UniProtKB-KW"/>
</dbReference>
<keyword evidence="8" id="KW-1185">Reference proteome</keyword>
<evidence type="ECO:0000313" key="8">
    <source>
        <dbReference type="Proteomes" id="UP000661435"/>
    </source>
</evidence>
<organism evidence="7 8">
    <name type="scientific">Lawsonibacter hominis</name>
    <dbReference type="NCBI Taxonomy" id="2763053"/>
    <lineage>
        <taxon>Bacteria</taxon>
        <taxon>Bacillati</taxon>
        <taxon>Bacillota</taxon>
        <taxon>Clostridia</taxon>
        <taxon>Eubacteriales</taxon>
        <taxon>Oscillospiraceae</taxon>
        <taxon>Lawsonibacter</taxon>
    </lineage>
</organism>
<dbReference type="InterPro" id="IPR029056">
    <property type="entry name" value="Ribokinase-like"/>
</dbReference>
<protein>
    <recommendedName>
        <fullName evidence="1">pyridoxal kinase</fullName>
        <ecNumber evidence="1">2.7.1.35</ecNumber>
    </recommendedName>
</protein>